<dbReference type="InterPro" id="IPR036259">
    <property type="entry name" value="MFS_trans_sf"/>
</dbReference>
<feature type="transmembrane region" description="Helical" evidence="4">
    <location>
        <begin position="68"/>
        <end position="88"/>
    </location>
</feature>
<dbReference type="Gene3D" id="1.20.1250.20">
    <property type="entry name" value="MFS general substrate transporter like domains"/>
    <property type="match status" value="1"/>
</dbReference>
<feature type="transmembrane region" description="Helical" evidence="4">
    <location>
        <begin position="406"/>
        <end position="424"/>
    </location>
</feature>
<feature type="transmembrane region" description="Helical" evidence="4">
    <location>
        <begin position="100"/>
        <end position="119"/>
    </location>
</feature>
<keyword evidence="4" id="KW-1133">Transmembrane helix</keyword>
<dbReference type="InterPro" id="IPR050327">
    <property type="entry name" value="Proton-linked_MCT"/>
</dbReference>
<dbReference type="CDD" id="cd17352">
    <property type="entry name" value="MFS_MCT_SLC16"/>
    <property type="match status" value="1"/>
</dbReference>
<feature type="transmembrane region" description="Helical" evidence="4">
    <location>
        <begin position="319"/>
        <end position="337"/>
    </location>
</feature>
<comment type="caution">
    <text evidence="5">The sequence shown here is derived from an EMBL/GenBank/DDBJ whole genome shotgun (WGS) entry which is preliminary data.</text>
</comment>
<evidence type="ECO:0000256" key="2">
    <source>
        <dbReference type="ARBA" id="ARBA00006727"/>
    </source>
</evidence>
<feature type="transmembrane region" description="Helical" evidence="4">
    <location>
        <begin position="281"/>
        <end position="307"/>
    </location>
</feature>
<feature type="transmembrane region" description="Helical" evidence="4">
    <location>
        <begin position="206"/>
        <end position="225"/>
    </location>
</feature>
<evidence type="ECO:0000313" key="6">
    <source>
        <dbReference type="Proteomes" id="UP000616885"/>
    </source>
</evidence>
<feature type="transmembrane region" description="Helical" evidence="4">
    <location>
        <begin position="344"/>
        <end position="363"/>
    </location>
</feature>
<accession>A0A8H7N4Z6</accession>
<evidence type="ECO:0000313" key="5">
    <source>
        <dbReference type="EMBL" id="KAF9749603.1"/>
    </source>
</evidence>
<feature type="transmembrane region" description="Helical" evidence="4">
    <location>
        <begin position="436"/>
        <end position="457"/>
    </location>
</feature>
<comment type="subcellular location">
    <subcellularLocation>
        <location evidence="1">Membrane</location>
        <topology evidence="1">Multi-pass membrane protein</topology>
    </subcellularLocation>
</comment>
<dbReference type="GO" id="GO:0022857">
    <property type="term" value="F:transmembrane transporter activity"/>
    <property type="evidence" value="ECO:0007669"/>
    <property type="project" value="InterPro"/>
</dbReference>
<dbReference type="Proteomes" id="UP000616885">
    <property type="component" value="Unassembled WGS sequence"/>
</dbReference>
<dbReference type="GO" id="GO:0016020">
    <property type="term" value="C:membrane"/>
    <property type="evidence" value="ECO:0007669"/>
    <property type="project" value="UniProtKB-SubCell"/>
</dbReference>
<keyword evidence="4" id="KW-0472">Membrane</keyword>
<evidence type="ECO:0000256" key="4">
    <source>
        <dbReference type="SAM" id="Phobius"/>
    </source>
</evidence>
<comment type="similarity">
    <text evidence="2">Belongs to the major facilitator superfamily. Monocarboxylate porter (TC 2.A.1.13) family.</text>
</comment>
<dbReference type="PRINTS" id="PR00173">
    <property type="entry name" value="EDTRNSPORT"/>
</dbReference>
<feature type="transmembrane region" description="Helical" evidence="4">
    <location>
        <begin position="369"/>
        <end position="394"/>
    </location>
</feature>
<dbReference type="Pfam" id="PF07690">
    <property type="entry name" value="MFS_1"/>
    <property type="match status" value="1"/>
</dbReference>
<reference evidence="5" key="1">
    <citation type="submission" date="2020-10" db="EMBL/GenBank/DDBJ databases">
        <title>High-Quality Genome Resource of Clonostachys rosea strain S41 by Oxford Nanopore Long-Read Sequencing.</title>
        <authorList>
            <person name="Wang H."/>
        </authorList>
    </citation>
    <scope>NUCLEOTIDE SEQUENCE</scope>
    <source>
        <strain evidence="5">S41</strain>
    </source>
</reference>
<dbReference type="AlphaFoldDB" id="A0A8H7N4Z6"/>
<gene>
    <name evidence="5" type="ORF">IM811_015630</name>
</gene>
<dbReference type="InterPro" id="IPR011701">
    <property type="entry name" value="MFS"/>
</dbReference>
<protein>
    <recommendedName>
        <fullName evidence="7">Major facilitator superfamily (MFS) profile domain-containing protein</fullName>
    </recommendedName>
</protein>
<organism evidence="5 6">
    <name type="scientific">Bionectria ochroleuca</name>
    <name type="common">Gliocladium roseum</name>
    <dbReference type="NCBI Taxonomy" id="29856"/>
    <lineage>
        <taxon>Eukaryota</taxon>
        <taxon>Fungi</taxon>
        <taxon>Dikarya</taxon>
        <taxon>Ascomycota</taxon>
        <taxon>Pezizomycotina</taxon>
        <taxon>Sordariomycetes</taxon>
        <taxon>Hypocreomycetidae</taxon>
        <taxon>Hypocreales</taxon>
        <taxon>Bionectriaceae</taxon>
        <taxon>Clonostachys</taxon>
    </lineage>
</organism>
<evidence type="ECO:0008006" key="7">
    <source>
        <dbReference type="Google" id="ProtNLM"/>
    </source>
</evidence>
<dbReference type="PANTHER" id="PTHR11360:SF177">
    <property type="entry name" value="RIBOFLAVIN TRANSPORTER MCH5"/>
    <property type="match status" value="1"/>
</dbReference>
<keyword evidence="4" id="KW-0812">Transmembrane</keyword>
<dbReference type="EMBL" id="JADCTT010000007">
    <property type="protein sequence ID" value="KAF9749603.1"/>
    <property type="molecule type" value="Genomic_DNA"/>
</dbReference>
<evidence type="ECO:0000256" key="3">
    <source>
        <dbReference type="SAM" id="MobiDB-lite"/>
    </source>
</evidence>
<evidence type="ECO:0000256" key="1">
    <source>
        <dbReference type="ARBA" id="ARBA00004141"/>
    </source>
</evidence>
<sequence length="471" mass="49773">MSGTETTNSKISCDLGVQATDSPPLHLPQSVDPSGGVGHTGDDDIESANSGAYPEGGLKAWTVVAGSWFGTFASLGILNSIGTFQAYIQEHQLQSYSPGTVGWVFSLYAFLSFFCGVYFGPIFDKYGPRGLTISGTAMMVGGLLAMSFCTGKDSLQLLKRHRCLSEVPELWQFLLAFGVACGFGTSLLFCPSIAAVGHFFKARRSLATSISSTAGGLGGVIFPLMLSSLFDSIGYAWATRAVALICLCCGSIAVFTIESRLAPAKNARAHPEFRIFRRTDFVLITAGIFLFEFSLFIPLGFISSYALHHGFGLDFSYNLVPILNAASIAGRILPGYYADLVGPLNMNVFALILSVVACFGVWLPAGHTAAGIIAFAVLFGFATGTLIALAPVCVGQVCETQDYGRYYATSFSVVSFACLISIPIGGSIVNANGGDYAGLIILTGVIYAVSGFVLIGAKAYVFGLKNWAAVY</sequence>
<dbReference type="PANTHER" id="PTHR11360">
    <property type="entry name" value="MONOCARBOXYLATE TRANSPORTER"/>
    <property type="match status" value="1"/>
</dbReference>
<proteinExistence type="inferred from homology"/>
<feature type="transmembrane region" description="Helical" evidence="4">
    <location>
        <begin position="170"/>
        <end position="194"/>
    </location>
</feature>
<dbReference type="SUPFAM" id="SSF103473">
    <property type="entry name" value="MFS general substrate transporter"/>
    <property type="match status" value="1"/>
</dbReference>
<feature type="transmembrane region" description="Helical" evidence="4">
    <location>
        <begin position="237"/>
        <end position="261"/>
    </location>
</feature>
<feature type="transmembrane region" description="Helical" evidence="4">
    <location>
        <begin position="131"/>
        <end position="150"/>
    </location>
</feature>
<name>A0A8H7N4Z6_BIOOC</name>
<feature type="region of interest" description="Disordered" evidence="3">
    <location>
        <begin position="21"/>
        <end position="48"/>
    </location>
</feature>